<accession>A0ABW4M911</accession>
<evidence type="ECO:0000313" key="2">
    <source>
        <dbReference type="EMBL" id="MFD1765240.1"/>
    </source>
</evidence>
<dbReference type="RefSeq" id="WP_381510369.1">
    <property type="nucleotide sequence ID" value="NZ_JBHUEL010000001.1"/>
</dbReference>
<name>A0ABW4M911_9SPHN</name>
<comment type="caution">
    <text evidence="2">The sequence shown here is derived from an EMBL/GenBank/DDBJ whole genome shotgun (WGS) entry which is preliminary data.</text>
</comment>
<sequence length="513" mass="57029">MGEWPSQAVNSFRTRALPEPATPVGYAALIAAFDLALPLPPRLAAIAERHHPVATADWLLLTPRHRPDPNLAAQLTFAIKWEGIDLAVLAKLFQNVEIATITAVIKATPTGIFARRIWFLYEWLTGRQLDIPDAGKIKYTAVVDQEQQFCLDRGEPSPRHRVNNNLPGTPSFCPMVRRSHLLVEAEDKQLDAQARAQIGRVRPDLIARAAAFLLLNDSKSSFAIEGERPSGNRAVRWGQAISEAGNSALSIAEFDRLQRIVIGDARFVRLGLRDEGGFVGVHDRESGDPLPDHISARAEDLTDLVEGLVAYAARARAGGLDAVATAAVLAFGFVYIHPYVDGNGRLHRWLVHHALAAADYNPPGLVFPVSAAILRRLDDYRAVLESYSRPLLPEIEWKRTAKGNVEVLNDTAGFYRFFDATAHTEFLYSCVEQTIVEDLPAEVAFLEAFDRFSQGVQEIVDMPADRIEILQKFLQQNDGRLSQRARTREFEALTDEEVVQVEQLYGDAFGQRE</sequence>
<dbReference type="Gene3D" id="1.10.3290.10">
    <property type="entry name" value="Fido-like domain"/>
    <property type="match status" value="1"/>
</dbReference>
<dbReference type="Proteomes" id="UP001597215">
    <property type="component" value="Unassembled WGS sequence"/>
</dbReference>
<proteinExistence type="predicted"/>
<protein>
    <submittedName>
        <fullName evidence="2">Fic family protein</fullName>
    </submittedName>
</protein>
<dbReference type="InterPro" id="IPR036597">
    <property type="entry name" value="Fido-like_dom_sf"/>
</dbReference>
<evidence type="ECO:0000313" key="3">
    <source>
        <dbReference type="Proteomes" id="UP001597215"/>
    </source>
</evidence>
<dbReference type="Pfam" id="PF02661">
    <property type="entry name" value="Fic"/>
    <property type="match status" value="1"/>
</dbReference>
<dbReference type="SUPFAM" id="SSF140931">
    <property type="entry name" value="Fic-like"/>
    <property type="match status" value="1"/>
</dbReference>
<dbReference type="PROSITE" id="PS51459">
    <property type="entry name" value="FIDO"/>
    <property type="match status" value="1"/>
</dbReference>
<dbReference type="InterPro" id="IPR003812">
    <property type="entry name" value="Fido"/>
</dbReference>
<dbReference type="PANTHER" id="PTHR13504">
    <property type="entry name" value="FIDO DOMAIN-CONTAINING PROTEIN DDB_G0283145"/>
    <property type="match status" value="1"/>
</dbReference>
<dbReference type="PANTHER" id="PTHR13504:SF38">
    <property type="entry name" value="FIDO DOMAIN-CONTAINING PROTEIN"/>
    <property type="match status" value="1"/>
</dbReference>
<dbReference type="EMBL" id="JBHUEL010000001">
    <property type="protein sequence ID" value="MFD1765240.1"/>
    <property type="molecule type" value="Genomic_DNA"/>
</dbReference>
<dbReference type="InterPro" id="IPR040198">
    <property type="entry name" value="Fido_containing"/>
</dbReference>
<keyword evidence="3" id="KW-1185">Reference proteome</keyword>
<organism evidence="2 3">
    <name type="scientific">Sphingorhabdus buctiana</name>
    <dbReference type="NCBI Taxonomy" id="1508805"/>
    <lineage>
        <taxon>Bacteria</taxon>
        <taxon>Pseudomonadati</taxon>
        <taxon>Pseudomonadota</taxon>
        <taxon>Alphaproteobacteria</taxon>
        <taxon>Sphingomonadales</taxon>
        <taxon>Sphingomonadaceae</taxon>
        <taxon>Sphingorhabdus</taxon>
    </lineage>
</organism>
<gene>
    <name evidence="2" type="ORF">ACFSAG_00090</name>
</gene>
<feature type="domain" description="Fido" evidence="1">
    <location>
        <begin position="249"/>
        <end position="400"/>
    </location>
</feature>
<reference evidence="3" key="1">
    <citation type="journal article" date="2019" name="Int. J. Syst. Evol. Microbiol.">
        <title>The Global Catalogue of Microorganisms (GCM) 10K type strain sequencing project: providing services to taxonomists for standard genome sequencing and annotation.</title>
        <authorList>
            <consortium name="The Broad Institute Genomics Platform"/>
            <consortium name="The Broad Institute Genome Sequencing Center for Infectious Disease"/>
            <person name="Wu L."/>
            <person name="Ma J."/>
        </authorList>
    </citation>
    <scope>NUCLEOTIDE SEQUENCE [LARGE SCALE GENOMIC DNA]</scope>
    <source>
        <strain evidence="3">CGMCC 1.12449</strain>
    </source>
</reference>
<evidence type="ECO:0000259" key="1">
    <source>
        <dbReference type="PROSITE" id="PS51459"/>
    </source>
</evidence>